<keyword evidence="5" id="KW-1185">Reference proteome</keyword>
<protein>
    <submittedName>
        <fullName evidence="1">Uncharacterized protein</fullName>
    </submittedName>
</protein>
<evidence type="ECO:0000313" key="1">
    <source>
        <dbReference type="EMBL" id="CAF1537078.1"/>
    </source>
</evidence>
<dbReference type="Proteomes" id="UP000681722">
    <property type="component" value="Unassembled WGS sequence"/>
</dbReference>
<dbReference type="EMBL" id="CAJOBA010062693">
    <property type="protein sequence ID" value="CAF4339730.1"/>
    <property type="molecule type" value="Genomic_DNA"/>
</dbReference>
<feature type="non-terminal residue" evidence="1">
    <location>
        <position position="85"/>
    </location>
</feature>
<dbReference type="EMBL" id="CAJNOK010040250">
    <property type="protein sequence ID" value="CAF1549871.1"/>
    <property type="molecule type" value="Genomic_DNA"/>
</dbReference>
<gene>
    <name evidence="1" type="ORF">GPM918_LOCUS38400</name>
    <name evidence="2" type="ORF">OVA965_LOCUS39235</name>
    <name evidence="4" type="ORF">SRO942_LOCUS39222</name>
    <name evidence="3" type="ORF">TMI583_LOCUS40508</name>
</gene>
<sequence length="85" mass="9542">MITNVAIFKTSLGDGLSSFGAVAWAGFNFAKTAVIGAGHLFSGRFKRAIQNYVVSEYQKFNIICSLKRFMVAEEEFRKAYDKYLT</sequence>
<dbReference type="AlphaFoldDB" id="A0A815W6U8"/>
<dbReference type="Proteomes" id="UP000677228">
    <property type="component" value="Unassembled WGS sequence"/>
</dbReference>
<name>A0A815W6U8_9BILA</name>
<proteinExistence type="predicted"/>
<organism evidence="1 5">
    <name type="scientific">Didymodactylos carnosus</name>
    <dbReference type="NCBI Taxonomy" id="1234261"/>
    <lineage>
        <taxon>Eukaryota</taxon>
        <taxon>Metazoa</taxon>
        <taxon>Spiralia</taxon>
        <taxon>Gnathifera</taxon>
        <taxon>Rotifera</taxon>
        <taxon>Eurotatoria</taxon>
        <taxon>Bdelloidea</taxon>
        <taxon>Philodinida</taxon>
        <taxon>Philodinidae</taxon>
        <taxon>Didymodactylos</taxon>
    </lineage>
</organism>
<dbReference type="Proteomes" id="UP000682733">
    <property type="component" value="Unassembled WGS sequence"/>
</dbReference>
<evidence type="ECO:0000313" key="2">
    <source>
        <dbReference type="EMBL" id="CAF1549871.1"/>
    </source>
</evidence>
<accession>A0A815W6U8</accession>
<evidence type="ECO:0000313" key="5">
    <source>
        <dbReference type="Proteomes" id="UP000663829"/>
    </source>
</evidence>
<reference evidence="1" key="1">
    <citation type="submission" date="2021-02" db="EMBL/GenBank/DDBJ databases">
        <authorList>
            <person name="Nowell W R."/>
        </authorList>
    </citation>
    <scope>NUCLEOTIDE SEQUENCE</scope>
</reference>
<evidence type="ECO:0000313" key="3">
    <source>
        <dbReference type="EMBL" id="CAF4339730.1"/>
    </source>
</evidence>
<dbReference type="Proteomes" id="UP000663829">
    <property type="component" value="Unassembled WGS sequence"/>
</dbReference>
<comment type="caution">
    <text evidence="1">The sequence shown here is derived from an EMBL/GenBank/DDBJ whole genome shotgun (WGS) entry which is preliminary data.</text>
</comment>
<evidence type="ECO:0000313" key="4">
    <source>
        <dbReference type="EMBL" id="CAF4396984.1"/>
    </source>
</evidence>
<dbReference type="EMBL" id="CAJNOQ010025424">
    <property type="protein sequence ID" value="CAF1537078.1"/>
    <property type="molecule type" value="Genomic_DNA"/>
</dbReference>
<dbReference type="EMBL" id="CAJOBC010091033">
    <property type="protein sequence ID" value="CAF4396984.1"/>
    <property type="molecule type" value="Genomic_DNA"/>
</dbReference>